<dbReference type="EMBL" id="GL732539">
    <property type="protein sequence ID" value="EFX82635.1"/>
    <property type="molecule type" value="Genomic_DNA"/>
</dbReference>
<evidence type="ECO:0000313" key="2">
    <source>
        <dbReference type="Proteomes" id="UP000000305"/>
    </source>
</evidence>
<reference evidence="1 2" key="1">
    <citation type="journal article" date="2011" name="Science">
        <title>The ecoresponsive genome of Daphnia pulex.</title>
        <authorList>
            <person name="Colbourne J.K."/>
            <person name="Pfrender M.E."/>
            <person name="Gilbert D."/>
            <person name="Thomas W.K."/>
            <person name="Tucker A."/>
            <person name="Oakley T.H."/>
            <person name="Tokishita S."/>
            <person name="Aerts A."/>
            <person name="Arnold G.J."/>
            <person name="Basu M.K."/>
            <person name="Bauer D.J."/>
            <person name="Caceres C.E."/>
            <person name="Carmel L."/>
            <person name="Casola C."/>
            <person name="Choi J.H."/>
            <person name="Detter J.C."/>
            <person name="Dong Q."/>
            <person name="Dusheyko S."/>
            <person name="Eads B.D."/>
            <person name="Frohlich T."/>
            <person name="Geiler-Samerotte K.A."/>
            <person name="Gerlach D."/>
            <person name="Hatcher P."/>
            <person name="Jogdeo S."/>
            <person name="Krijgsveld J."/>
            <person name="Kriventseva E.V."/>
            <person name="Kultz D."/>
            <person name="Laforsch C."/>
            <person name="Lindquist E."/>
            <person name="Lopez J."/>
            <person name="Manak J.R."/>
            <person name="Muller J."/>
            <person name="Pangilinan J."/>
            <person name="Patwardhan R.P."/>
            <person name="Pitluck S."/>
            <person name="Pritham E.J."/>
            <person name="Rechtsteiner A."/>
            <person name="Rho M."/>
            <person name="Rogozin I.B."/>
            <person name="Sakarya O."/>
            <person name="Salamov A."/>
            <person name="Schaack S."/>
            <person name="Shapiro H."/>
            <person name="Shiga Y."/>
            <person name="Skalitzky C."/>
            <person name="Smith Z."/>
            <person name="Souvorov A."/>
            <person name="Sung W."/>
            <person name="Tang Z."/>
            <person name="Tsuchiya D."/>
            <person name="Tu H."/>
            <person name="Vos H."/>
            <person name="Wang M."/>
            <person name="Wolf Y.I."/>
            <person name="Yamagata H."/>
            <person name="Yamada T."/>
            <person name="Ye Y."/>
            <person name="Shaw J.R."/>
            <person name="Andrews J."/>
            <person name="Crease T.J."/>
            <person name="Tang H."/>
            <person name="Lucas S.M."/>
            <person name="Robertson H.M."/>
            <person name="Bork P."/>
            <person name="Koonin E.V."/>
            <person name="Zdobnov E.M."/>
            <person name="Grigoriev I.V."/>
            <person name="Lynch M."/>
            <person name="Boore J.L."/>
        </authorList>
    </citation>
    <scope>NUCLEOTIDE SEQUENCE [LARGE SCALE GENOMIC DNA]</scope>
</reference>
<dbReference type="KEGG" id="dpx:DAPPUDRAFT_240923"/>
<dbReference type="HOGENOM" id="CLU_2869825_0_0_1"/>
<dbReference type="Proteomes" id="UP000000305">
    <property type="component" value="Unassembled WGS sequence"/>
</dbReference>
<gene>
    <name evidence="1" type="ORF">DAPPUDRAFT_240923</name>
</gene>
<sequence length="64" mass="7194">MVQCNLMKIILIRSADIEQNITVVCFVSEVSKSQNVVVVVSSVEDLHALHSVMFIRRVKPVLNL</sequence>
<dbReference type="InParanoid" id="E9GCY3"/>
<accession>E9GCY3</accession>
<protein>
    <submittedName>
        <fullName evidence="1">Uncharacterized protein</fullName>
    </submittedName>
</protein>
<name>E9GCY3_DAPPU</name>
<proteinExistence type="predicted"/>
<evidence type="ECO:0000313" key="1">
    <source>
        <dbReference type="EMBL" id="EFX82635.1"/>
    </source>
</evidence>
<organism evidence="1 2">
    <name type="scientific">Daphnia pulex</name>
    <name type="common">Water flea</name>
    <dbReference type="NCBI Taxonomy" id="6669"/>
    <lineage>
        <taxon>Eukaryota</taxon>
        <taxon>Metazoa</taxon>
        <taxon>Ecdysozoa</taxon>
        <taxon>Arthropoda</taxon>
        <taxon>Crustacea</taxon>
        <taxon>Branchiopoda</taxon>
        <taxon>Diplostraca</taxon>
        <taxon>Cladocera</taxon>
        <taxon>Anomopoda</taxon>
        <taxon>Daphniidae</taxon>
        <taxon>Daphnia</taxon>
    </lineage>
</organism>
<keyword evidence="2" id="KW-1185">Reference proteome</keyword>
<dbReference type="AlphaFoldDB" id="E9GCY3"/>